<dbReference type="VEuPathDB" id="AmoebaDB:EIN_277940"/>
<dbReference type="KEGG" id="eiv:EIN_277940"/>
<sequence length="180" mass="21487">MSANLNRDSQRFIEQRNLQTYLECTILAILSYNTEIQLIKPQKLTKHSQPFIKIKKLMILNDDKWSLEIDTIVKERIKAIEKDYKNSGVAKNTAFRRSLNHKKRDMMHIVEDIIYEWGYTVRYEGENREGIYGNVEIEMPNGKLINKKRIVDIDQRVWEYLRVKMVSSKLHYNDTNFVKC</sequence>
<dbReference type="AlphaFoldDB" id="A0A0A1TVD5"/>
<proteinExistence type="predicted"/>
<protein>
    <submittedName>
        <fullName evidence="1">Uncharacterized protein</fullName>
    </submittedName>
</protein>
<dbReference type="Proteomes" id="UP000014680">
    <property type="component" value="Unassembled WGS sequence"/>
</dbReference>
<dbReference type="EMBL" id="KB207139">
    <property type="protein sequence ID" value="ELP84344.1"/>
    <property type="molecule type" value="Genomic_DNA"/>
</dbReference>
<dbReference type="OrthoDB" id="33690at2759"/>
<organism evidence="1 2">
    <name type="scientific">Entamoeba invadens IP1</name>
    <dbReference type="NCBI Taxonomy" id="370355"/>
    <lineage>
        <taxon>Eukaryota</taxon>
        <taxon>Amoebozoa</taxon>
        <taxon>Evosea</taxon>
        <taxon>Archamoebae</taxon>
        <taxon>Mastigamoebida</taxon>
        <taxon>Entamoebidae</taxon>
        <taxon>Entamoeba</taxon>
    </lineage>
</organism>
<accession>A0A0A1TVD5</accession>
<name>A0A0A1TVD5_ENTIV</name>
<evidence type="ECO:0000313" key="1">
    <source>
        <dbReference type="EMBL" id="ELP84344.1"/>
    </source>
</evidence>
<keyword evidence="2" id="KW-1185">Reference proteome</keyword>
<dbReference type="GeneID" id="14883313"/>
<reference evidence="1 2" key="1">
    <citation type="submission" date="2012-10" db="EMBL/GenBank/DDBJ databases">
        <authorList>
            <person name="Zafar N."/>
            <person name="Inman J."/>
            <person name="Hall N."/>
            <person name="Lorenzi H."/>
            <person name="Caler E."/>
        </authorList>
    </citation>
    <scope>NUCLEOTIDE SEQUENCE [LARGE SCALE GENOMIC DNA]</scope>
    <source>
        <strain evidence="1 2">IP1</strain>
    </source>
</reference>
<gene>
    <name evidence="1" type="ORF">EIN_277940</name>
</gene>
<evidence type="ECO:0000313" key="2">
    <source>
        <dbReference type="Proteomes" id="UP000014680"/>
    </source>
</evidence>
<dbReference type="RefSeq" id="XP_004183690.1">
    <property type="nucleotide sequence ID" value="XM_004183642.1"/>
</dbReference>